<evidence type="ECO:0000313" key="4">
    <source>
        <dbReference type="Proteomes" id="UP000682928"/>
    </source>
</evidence>
<dbReference type="InterPro" id="IPR014944">
    <property type="entry name" value="Toxin_SymE-like"/>
</dbReference>
<dbReference type="RefSeq" id="WP_088221210.1">
    <property type="nucleotide sequence ID" value="NZ_AP024590.1"/>
</dbReference>
<feature type="coiled-coil region" evidence="1">
    <location>
        <begin position="64"/>
        <end position="91"/>
    </location>
</feature>
<dbReference type="GO" id="GO:0005737">
    <property type="term" value="C:cytoplasm"/>
    <property type="evidence" value="ECO:0007669"/>
    <property type="project" value="InterPro"/>
</dbReference>
<dbReference type="GO" id="GO:0016070">
    <property type="term" value="P:RNA metabolic process"/>
    <property type="evidence" value="ECO:0007669"/>
    <property type="project" value="InterPro"/>
</dbReference>
<organism evidence="3 4">
    <name type="scientific">Enterobacter kobei</name>
    <dbReference type="NCBI Taxonomy" id="208224"/>
    <lineage>
        <taxon>Bacteria</taxon>
        <taxon>Pseudomonadati</taxon>
        <taxon>Pseudomonadota</taxon>
        <taxon>Gammaproteobacteria</taxon>
        <taxon>Enterobacterales</taxon>
        <taxon>Enterobacteriaceae</taxon>
        <taxon>Enterobacter</taxon>
        <taxon>Enterobacter cloacae complex</taxon>
    </lineage>
</organism>
<gene>
    <name evidence="3" type="ORF">ENKO_00580</name>
</gene>
<dbReference type="Pfam" id="PF08845">
    <property type="entry name" value="SymE_toxin"/>
    <property type="match status" value="1"/>
</dbReference>
<dbReference type="GO" id="GO:0003723">
    <property type="term" value="F:RNA binding"/>
    <property type="evidence" value="ECO:0007669"/>
    <property type="project" value="InterPro"/>
</dbReference>
<reference evidence="3" key="1">
    <citation type="submission" date="2021-04" db="EMBL/GenBank/DDBJ databases">
        <title>Difference and commonality of drug resistance evolution in various bacteria. and drug sensitivity profiles.</title>
        <authorList>
            <person name="Maeda T."/>
            <person name="Shibai A."/>
            <person name="Kawada K."/>
            <person name="Kotani H."/>
            <person name="Tarusawa Y."/>
            <person name="Tanabe K."/>
            <person name="Furusawa C."/>
        </authorList>
    </citation>
    <scope>NUCLEOTIDE SEQUENCE</scope>
    <source>
        <strain evidence="3">JCM 8580</strain>
    </source>
</reference>
<dbReference type="GO" id="GO:0016788">
    <property type="term" value="F:hydrolase activity, acting on ester bonds"/>
    <property type="evidence" value="ECO:0007669"/>
    <property type="project" value="InterPro"/>
</dbReference>
<feature type="domain" description="Toxin SymE-like" evidence="2">
    <location>
        <begin position="17"/>
        <end position="64"/>
    </location>
</feature>
<evidence type="ECO:0000256" key="1">
    <source>
        <dbReference type="SAM" id="Coils"/>
    </source>
</evidence>
<name>A0AA86IK47_9ENTR</name>
<accession>A0AA86IK47</accession>
<evidence type="ECO:0000313" key="3">
    <source>
        <dbReference type="EMBL" id="BCU53464.1"/>
    </source>
</evidence>
<protein>
    <recommendedName>
        <fullName evidence="2">Toxin SymE-like domain-containing protein</fullName>
    </recommendedName>
</protein>
<evidence type="ECO:0000259" key="2">
    <source>
        <dbReference type="Pfam" id="PF08845"/>
    </source>
</evidence>
<sequence>MADPHSTPESEIKKSERSVIVGYRPHGPDKSTPNLILKGKWLREAGFDTGQQITVKVMNRCIVLMAYNEQEQRLQDELKAAQQRIKRIESTLAALN</sequence>
<keyword evidence="1" id="KW-0175">Coiled coil</keyword>
<proteinExistence type="predicted"/>
<dbReference type="Proteomes" id="UP000682928">
    <property type="component" value="Chromosome"/>
</dbReference>
<dbReference type="EMBL" id="AP024590">
    <property type="protein sequence ID" value="BCU53464.1"/>
    <property type="molecule type" value="Genomic_DNA"/>
</dbReference>
<dbReference type="AlphaFoldDB" id="A0AA86IK47"/>